<keyword evidence="2" id="KW-0472">Membrane</keyword>
<gene>
    <name evidence="3" type="ORF">LARV_01037</name>
</gene>
<keyword evidence="4" id="KW-1185">Reference proteome</keyword>
<protein>
    <submittedName>
        <fullName evidence="3">Uncharacterized protein</fullName>
    </submittedName>
</protein>
<name>A0A0S7BEG8_9CHLR</name>
<evidence type="ECO:0000313" key="3">
    <source>
        <dbReference type="EMBL" id="GAP13284.1"/>
    </source>
</evidence>
<proteinExistence type="predicted"/>
<reference evidence="3" key="1">
    <citation type="submission" date="2015-07" db="EMBL/GenBank/DDBJ databases">
        <title>Draft Genome Sequences of Anaerolinea thermolimosa IMO-1, Bellilinea caldifistulae GOMI-1, Leptolinea tardivitalis YMTK-2, Levilinea saccharolytica KIBI-1,Longilinea arvoryzae KOME-1, Previously Described as Members of the Anaerolineaceae (Chloroflexi).</title>
        <authorList>
            <person name="Sekiguchi Y."/>
            <person name="Ohashi A."/>
            <person name="Matsuura N."/>
            <person name="Tourlousse M.D."/>
        </authorList>
    </citation>
    <scope>NUCLEOTIDE SEQUENCE [LARGE SCALE GENOMIC DNA]</scope>
    <source>
        <strain evidence="3">KOME-1</strain>
    </source>
</reference>
<feature type="region of interest" description="Disordered" evidence="1">
    <location>
        <begin position="1"/>
        <end position="20"/>
    </location>
</feature>
<sequence>MSELEPNENPEKPQTPAEPATPLKKYNAFQALVLILTVMGLFTILAGILNLVGGLLGIVANALLEDVIFNVVFGALLFVTARVLARKNALGLWIFVLTVLISLIYEAVMQRGINYIMVLFGGVVIWQLLRLKKQGEIQ</sequence>
<keyword evidence="2" id="KW-0812">Transmembrane</keyword>
<dbReference type="Proteomes" id="UP000055060">
    <property type="component" value="Unassembled WGS sequence"/>
</dbReference>
<feature type="transmembrane region" description="Helical" evidence="2">
    <location>
        <begin position="90"/>
        <end position="107"/>
    </location>
</feature>
<dbReference type="STRING" id="360412.LARV_01037"/>
<organism evidence="3">
    <name type="scientific">Longilinea arvoryzae</name>
    <dbReference type="NCBI Taxonomy" id="360412"/>
    <lineage>
        <taxon>Bacteria</taxon>
        <taxon>Bacillati</taxon>
        <taxon>Chloroflexota</taxon>
        <taxon>Anaerolineae</taxon>
        <taxon>Anaerolineales</taxon>
        <taxon>Anaerolineaceae</taxon>
        <taxon>Longilinea</taxon>
    </lineage>
</organism>
<evidence type="ECO:0000256" key="2">
    <source>
        <dbReference type="SAM" id="Phobius"/>
    </source>
</evidence>
<feature type="transmembrane region" description="Helical" evidence="2">
    <location>
        <begin position="31"/>
        <end position="52"/>
    </location>
</feature>
<evidence type="ECO:0000313" key="4">
    <source>
        <dbReference type="Proteomes" id="UP000055060"/>
    </source>
</evidence>
<feature type="transmembrane region" description="Helical" evidence="2">
    <location>
        <begin position="58"/>
        <end position="78"/>
    </location>
</feature>
<accession>A0A0S7BEG8</accession>
<dbReference type="AlphaFoldDB" id="A0A0S7BEG8"/>
<feature type="transmembrane region" description="Helical" evidence="2">
    <location>
        <begin position="113"/>
        <end position="129"/>
    </location>
</feature>
<dbReference type="RefSeq" id="WP_075072631.1">
    <property type="nucleotide sequence ID" value="NZ_DF967972.1"/>
</dbReference>
<keyword evidence="2" id="KW-1133">Transmembrane helix</keyword>
<dbReference type="EMBL" id="DF967972">
    <property type="protein sequence ID" value="GAP13284.1"/>
    <property type="molecule type" value="Genomic_DNA"/>
</dbReference>
<evidence type="ECO:0000256" key="1">
    <source>
        <dbReference type="SAM" id="MobiDB-lite"/>
    </source>
</evidence>